<feature type="compositionally biased region" description="Basic and acidic residues" evidence="1">
    <location>
        <begin position="821"/>
        <end position="833"/>
    </location>
</feature>
<dbReference type="SUPFAM" id="SSF50729">
    <property type="entry name" value="PH domain-like"/>
    <property type="match status" value="1"/>
</dbReference>
<reference evidence="2" key="1">
    <citation type="submission" date="2023-07" db="EMBL/GenBank/DDBJ databases">
        <title>Black Yeasts Isolated from many extreme environments.</title>
        <authorList>
            <person name="Coleine C."/>
            <person name="Stajich J.E."/>
            <person name="Selbmann L."/>
        </authorList>
    </citation>
    <scope>NUCLEOTIDE SEQUENCE</scope>
    <source>
        <strain evidence="2">CCFEE 5485</strain>
    </source>
</reference>
<name>A0AAE1C6A0_9PEZI</name>
<dbReference type="Proteomes" id="UP001274830">
    <property type="component" value="Unassembled WGS sequence"/>
</dbReference>
<sequence>MDKMEPRVSRYRSQRRAQQQLVEEDETPDVPPIPQDEVEAGDGVVRSRSRYHRKNATNAVNTAVESSPKDESGTGSGRYDSPRRDEGNARSSPAQRYRGKSVHRQQSQESPPARLGATKEVEAQVDADGYGNAPRKLSAYDKELNVRKDESPRKQDTAPQTELFPPPRADPVRPSTKPVVMDGPPSSDKIRATKSTNQLPRFDDEEDEQKGGCFGLFKRKRGEATPGHTEKRPLAPATQDVPKSAVNSGDRRVLVECGKSKTVFPVTIETTPIDIIKSAATVMSERINPRSAVLLEMFGSVGIQRALRRYEHVRDVMNSWDTDRQNSLLLVDPGTGTSEAELSLAGAPKEEPSEQSWLLSVSQKPGKWDKRMITLHPTGQISMQRDPNKPQQTENICHLSDFDIYTPTPEKLRKKIKPPKKHCFAIKSQQKAIMFESTQNFVHFFCTNDARTADEFFRAVQGWRSWYLVNVLGEGGKRVTKAADATQGAAHPGEGKGVARSGSRSHHQRGADSVGSHYQLGSFRPLSMHVGQFDMPVNGTDGTGVEQQGPTKSSAGFNKSANQFDPMVSPERRTSTRKKGQTQLPPVAPGGKVLADDEPLANLARRGSVDKKRTSTDASGRQEEFATTGLLGRSYSQRQRDVAEKDTRRVDAFTAGPNLLNGGLDATREEERSHFRKSLEIEAPQRGKSTRVVAQQNSSGDMRRHKSTRAPNSSNHNELGRSGSVREKVPPKPLVDLTPQYREPLQHTNKGKAFRPDPSGLGGLVANATSPEDFIGAPPASDWRRSPNNVAQNPPQPQSQHQQGGLQPSKSTHRRANSVNKRPETSSRAKSDENAGTAFTGEGLLASSQAQAGWGGGDKGHGVVVDGPRAKAPLVDFQEASRFVPGSLLNRVEAVEGGPGRPVIDREKRVERDVRVGEGY</sequence>
<comment type="caution">
    <text evidence="2">The sequence shown here is derived from an EMBL/GenBank/DDBJ whole genome shotgun (WGS) entry which is preliminary data.</text>
</comment>
<dbReference type="SUPFAM" id="SSF54236">
    <property type="entry name" value="Ubiquitin-like"/>
    <property type="match status" value="1"/>
</dbReference>
<dbReference type="AlphaFoldDB" id="A0AAE1C6A0"/>
<feature type="region of interest" description="Disordered" evidence="1">
    <location>
        <begin position="1"/>
        <end position="246"/>
    </location>
</feature>
<evidence type="ECO:0000313" key="2">
    <source>
        <dbReference type="EMBL" id="KAK3679772.1"/>
    </source>
</evidence>
<protein>
    <recommendedName>
        <fullName evidence="4">PH domain-containing protein</fullName>
    </recommendedName>
</protein>
<dbReference type="PANTHER" id="PTHR38700:SF1">
    <property type="entry name" value="PH DOMAIN-CONTAINING PROTEIN"/>
    <property type="match status" value="1"/>
</dbReference>
<feature type="compositionally biased region" description="Basic and acidic residues" evidence="1">
    <location>
        <begin position="607"/>
        <end position="624"/>
    </location>
</feature>
<feature type="compositionally biased region" description="Low complexity" evidence="1">
    <location>
        <begin position="787"/>
        <end position="809"/>
    </location>
</feature>
<evidence type="ECO:0000256" key="1">
    <source>
        <dbReference type="SAM" id="MobiDB-lite"/>
    </source>
</evidence>
<organism evidence="2 3">
    <name type="scientific">Recurvomyces mirabilis</name>
    <dbReference type="NCBI Taxonomy" id="574656"/>
    <lineage>
        <taxon>Eukaryota</taxon>
        <taxon>Fungi</taxon>
        <taxon>Dikarya</taxon>
        <taxon>Ascomycota</taxon>
        <taxon>Pezizomycotina</taxon>
        <taxon>Dothideomycetes</taxon>
        <taxon>Dothideomycetidae</taxon>
        <taxon>Mycosphaerellales</taxon>
        <taxon>Teratosphaeriaceae</taxon>
        <taxon>Recurvomyces</taxon>
    </lineage>
</organism>
<feature type="compositionally biased region" description="Polar residues" evidence="1">
    <location>
        <begin position="545"/>
        <end position="563"/>
    </location>
</feature>
<accession>A0AAE1C6A0</accession>
<feature type="compositionally biased region" description="Polar residues" evidence="1">
    <location>
        <begin position="56"/>
        <end position="65"/>
    </location>
</feature>
<feature type="compositionally biased region" description="Basic and acidic residues" evidence="1">
    <location>
        <begin position="666"/>
        <end position="685"/>
    </location>
</feature>
<feature type="compositionally biased region" description="Basic and acidic residues" evidence="1">
    <location>
        <begin position="638"/>
        <end position="651"/>
    </location>
</feature>
<dbReference type="InterPro" id="IPR029071">
    <property type="entry name" value="Ubiquitin-like_domsf"/>
</dbReference>
<dbReference type="EMBL" id="JAUTXT010000001">
    <property type="protein sequence ID" value="KAK3679772.1"/>
    <property type="molecule type" value="Genomic_DNA"/>
</dbReference>
<feature type="region of interest" description="Disordered" evidence="1">
    <location>
        <begin position="482"/>
        <end position="518"/>
    </location>
</feature>
<feature type="compositionally biased region" description="Basic and acidic residues" evidence="1">
    <location>
        <begin position="138"/>
        <end position="156"/>
    </location>
</feature>
<dbReference type="InterPro" id="IPR011993">
    <property type="entry name" value="PH-like_dom_sf"/>
</dbReference>
<evidence type="ECO:0000313" key="3">
    <source>
        <dbReference type="Proteomes" id="UP001274830"/>
    </source>
</evidence>
<feature type="region of interest" description="Disordered" evidence="1">
    <location>
        <begin position="606"/>
        <end position="835"/>
    </location>
</feature>
<proteinExistence type="predicted"/>
<keyword evidence="3" id="KW-1185">Reference proteome</keyword>
<dbReference type="Gene3D" id="2.30.29.30">
    <property type="entry name" value="Pleckstrin-homology domain (PH domain)/Phosphotyrosine-binding domain (PTB)"/>
    <property type="match status" value="1"/>
</dbReference>
<gene>
    <name evidence="2" type="ORF">LTR78_000148</name>
</gene>
<feature type="region of interest" description="Disordered" evidence="1">
    <location>
        <begin position="531"/>
        <end position="594"/>
    </location>
</feature>
<evidence type="ECO:0008006" key="4">
    <source>
        <dbReference type="Google" id="ProtNLM"/>
    </source>
</evidence>
<dbReference type="PANTHER" id="PTHR38700">
    <property type="entry name" value="YALI0E22418P"/>
    <property type="match status" value="1"/>
</dbReference>